<keyword evidence="2" id="KW-0808">Transferase</keyword>
<evidence type="ECO:0000313" key="3">
    <source>
        <dbReference type="Proteomes" id="UP001165583"/>
    </source>
</evidence>
<feature type="domain" description="Phosphoribulokinase/uridine kinase" evidence="1">
    <location>
        <begin position="17"/>
        <end position="132"/>
    </location>
</feature>
<keyword evidence="2" id="KW-0418">Kinase</keyword>
<gene>
    <name evidence="2" type="ORF">NZK81_16100</name>
</gene>
<name>A0ABT2I8B7_9SPHN</name>
<dbReference type="Gene3D" id="3.40.50.300">
    <property type="entry name" value="P-loop containing nucleotide triphosphate hydrolases"/>
    <property type="match status" value="1"/>
</dbReference>
<dbReference type="Pfam" id="PF00485">
    <property type="entry name" value="PRK"/>
    <property type="match status" value="1"/>
</dbReference>
<dbReference type="InterPro" id="IPR027417">
    <property type="entry name" value="P-loop_NTPase"/>
</dbReference>
<proteinExistence type="predicted"/>
<dbReference type="GO" id="GO:0016301">
    <property type="term" value="F:kinase activity"/>
    <property type="evidence" value="ECO:0007669"/>
    <property type="project" value="UniProtKB-KW"/>
</dbReference>
<dbReference type="PANTHER" id="PTHR10285">
    <property type="entry name" value="URIDINE KINASE"/>
    <property type="match status" value="1"/>
</dbReference>
<keyword evidence="3" id="KW-1185">Reference proteome</keyword>
<dbReference type="EMBL" id="JANZXA010000011">
    <property type="protein sequence ID" value="MCT2401071.1"/>
    <property type="molecule type" value="Genomic_DNA"/>
</dbReference>
<dbReference type="InterPro" id="IPR006083">
    <property type="entry name" value="PRK/URK"/>
</dbReference>
<comment type="caution">
    <text evidence="2">The sequence shown here is derived from an EMBL/GenBank/DDBJ whole genome shotgun (WGS) entry which is preliminary data.</text>
</comment>
<accession>A0ABT2I8B7</accession>
<dbReference type="Proteomes" id="UP001165583">
    <property type="component" value="Unassembled WGS sequence"/>
</dbReference>
<organism evidence="2 3">
    <name type="scientific">Novosphingobium mangrovi</name>
    <name type="common">ex Huang et al. 2023</name>
    <dbReference type="NCBI Taxonomy" id="2976432"/>
    <lineage>
        <taxon>Bacteria</taxon>
        <taxon>Pseudomonadati</taxon>
        <taxon>Pseudomonadota</taxon>
        <taxon>Alphaproteobacteria</taxon>
        <taxon>Sphingomonadales</taxon>
        <taxon>Sphingomonadaceae</taxon>
        <taxon>Novosphingobium</taxon>
    </lineage>
</organism>
<reference evidence="2" key="1">
    <citation type="submission" date="2022-09" db="EMBL/GenBank/DDBJ databases">
        <title>Novosphingobium sp. Nov., a polycyclic aromatic hydrocarbon-degrading bacterium isolated form mangrove sediments in HongKong.</title>
        <authorList>
            <person name="Hu Z."/>
        </authorList>
    </citation>
    <scope>NUCLEOTIDE SEQUENCE</scope>
    <source>
        <strain evidence="2">HK4-1</strain>
    </source>
</reference>
<evidence type="ECO:0000259" key="1">
    <source>
        <dbReference type="Pfam" id="PF00485"/>
    </source>
</evidence>
<sequence length="262" mass="28718">MAQVHAALTETGRRPVVIGLCGAQGSGKTTLARAVLAACSDESLRAAMLSIDDLYLTRAERQALAQDVHPLLATRGVPGTHDVALGLSVIDTLERGQGTRLPRFDKARDDRAPESEWPLAPRACEVLLFEGWCVGARAQSAEHLAQPVNALEAREDADAVWRSYANTALAGPYQSLFARIDRLILLAAPGFDVVYGWRLEQERDLAEHAAPADRVMDEAAIARFIAHYERLTCHILGEMPGRADLVVQLDARRCPVEIRRLR</sequence>
<evidence type="ECO:0000313" key="2">
    <source>
        <dbReference type="EMBL" id="MCT2401071.1"/>
    </source>
</evidence>
<dbReference type="SUPFAM" id="SSF52540">
    <property type="entry name" value="P-loop containing nucleoside triphosphate hydrolases"/>
    <property type="match status" value="1"/>
</dbReference>
<protein>
    <submittedName>
        <fullName evidence="2">Kinase</fullName>
    </submittedName>
</protein>